<dbReference type="HOGENOM" id="CLU_705550_0_0_9"/>
<keyword evidence="2" id="KW-0175">Coiled coil</keyword>
<sequence length="448" mass="48267">MNSVLKKNDLIHGGLDMKKEKLNKFSIRKLSVGAASVLVGVALAGGATTAFASEPSTPQPSVSQTEKSSVVVFKTADNKLVGYTVVKGAPTEANVKADVPDGYKLAPKFSAKQVGTDEKPEYEVAVVEKSLVEKVQEERINRAGLSYEDITKKHDAKVKFDEAHAAVKPAKDALDEANEAMATANTEVEVAKAKLALYKELLAKNPKAHVDGEVATAQEDYVKAVKAQLTQSFATAKAKADFVTAVRKEAEAKAAYEKLGGQLADLSAYNTLEEIADKMDKAKADVAKAKKEVEDAKSALVQAKVKVAEKTDPVELIMAKFELEDATTVLNNALAKYNSYVARLNTLKTYFDEVHKTALVSTKTVTPSATETPVAEAAEVAFSGVAKTFVKGHPNYAVAMMDANGVYTGKFLKQGSRFKVFGKKTIKGRVCYRLGTQSQWVPAEFLVF</sequence>
<evidence type="ECO:0000259" key="3">
    <source>
        <dbReference type="Pfam" id="PF04650"/>
    </source>
</evidence>
<evidence type="ECO:0000256" key="1">
    <source>
        <dbReference type="ARBA" id="ARBA00022729"/>
    </source>
</evidence>
<feature type="domain" description="YSIRK Gram-positive signal peptide" evidence="3">
    <location>
        <begin position="20"/>
        <end position="41"/>
    </location>
</feature>
<feature type="coiled-coil region" evidence="2">
    <location>
        <begin position="272"/>
        <end position="306"/>
    </location>
</feature>
<dbReference type="PATRIC" id="fig|525328.13.peg.573"/>
<reference evidence="4 5" key="1">
    <citation type="submission" date="2009-09" db="EMBL/GenBank/DDBJ databases">
        <authorList>
            <person name="Qin X."/>
            <person name="Bachman B."/>
            <person name="Battles P."/>
            <person name="Bell A."/>
            <person name="Bess C."/>
            <person name="Bickham C."/>
            <person name="Chaboub L."/>
            <person name="Chen D."/>
            <person name="Coyle M."/>
            <person name="Deiros D.R."/>
            <person name="Dinh H."/>
            <person name="Forbes L."/>
            <person name="Fowler G."/>
            <person name="Francisco L."/>
            <person name="Fu Q."/>
            <person name="Gubbala S."/>
            <person name="Hale W."/>
            <person name="Han Y."/>
            <person name="Hemphill L."/>
            <person name="Highlander S.K."/>
            <person name="Hirani K."/>
            <person name="Hogues M."/>
            <person name="Jackson L."/>
            <person name="Jakkamsetti A."/>
            <person name="Javaid M."/>
            <person name="Jiang H."/>
            <person name="Korchina V."/>
            <person name="Kovar C."/>
            <person name="Lara F."/>
            <person name="Lee S."/>
            <person name="Mata R."/>
            <person name="Mathew T."/>
            <person name="Moen C."/>
            <person name="Morales K."/>
            <person name="Munidasa M."/>
            <person name="Nazareth L."/>
            <person name="Ngo R."/>
            <person name="Nguyen L."/>
            <person name="Okwuonu G."/>
            <person name="Ongeri F."/>
            <person name="Patil S."/>
            <person name="Petrosino J."/>
            <person name="Pham C."/>
            <person name="Pham P."/>
            <person name="Pu L.-L."/>
            <person name="Puazo M."/>
            <person name="Raj R."/>
            <person name="Reid J."/>
            <person name="Rouhana J."/>
            <person name="Saada N."/>
            <person name="Shang Y."/>
            <person name="Simmons D."/>
            <person name="Thornton R."/>
            <person name="Warren J."/>
            <person name="Weissenberger G."/>
            <person name="Zhang J."/>
            <person name="Zhang L."/>
            <person name="Zhou C."/>
            <person name="Zhu D."/>
            <person name="Muzny D."/>
            <person name="Worley K."/>
            <person name="Gibbs R."/>
        </authorList>
    </citation>
    <scope>NUCLEOTIDE SEQUENCE [LARGE SCALE GENOMIC DNA]</scope>
    <source>
        <strain evidence="4 5">DSM 13335</strain>
    </source>
</reference>
<dbReference type="Proteomes" id="UP000004115">
    <property type="component" value="Unassembled WGS sequence"/>
</dbReference>
<dbReference type="Pfam" id="PF04650">
    <property type="entry name" value="YSIRK_signal"/>
    <property type="match status" value="1"/>
</dbReference>
<gene>
    <name evidence="4" type="ORF">HMPREF0520_0532</name>
</gene>
<proteinExistence type="predicted"/>
<accession>C8PBR2</accession>
<dbReference type="EMBL" id="ACLN01000004">
    <property type="protein sequence ID" value="EEW52211.1"/>
    <property type="molecule type" value="Genomic_DNA"/>
</dbReference>
<name>C8PBR2_9LACO</name>
<dbReference type="InterPro" id="IPR005877">
    <property type="entry name" value="YSIRK_signal_dom"/>
</dbReference>
<evidence type="ECO:0000313" key="5">
    <source>
        <dbReference type="Proteomes" id="UP000004115"/>
    </source>
</evidence>
<keyword evidence="5" id="KW-1185">Reference proteome</keyword>
<dbReference type="AlphaFoldDB" id="C8PBR2"/>
<organism evidence="4 5">
    <name type="scientific">Lactobacillus iners DSM 13335</name>
    <dbReference type="NCBI Taxonomy" id="525328"/>
    <lineage>
        <taxon>Bacteria</taxon>
        <taxon>Bacillati</taxon>
        <taxon>Bacillota</taxon>
        <taxon>Bacilli</taxon>
        <taxon>Lactobacillales</taxon>
        <taxon>Lactobacillaceae</taxon>
        <taxon>Lactobacillus</taxon>
    </lineage>
</organism>
<dbReference type="NCBIfam" id="TIGR01168">
    <property type="entry name" value="YSIRK_signal"/>
    <property type="match status" value="1"/>
</dbReference>
<evidence type="ECO:0000256" key="2">
    <source>
        <dbReference type="SAM" id="Coils"/>
    </source>
</evidence>
<evidence type="ECO:0000313" key="4">
    <source>
        <dbReference type="EMBL" id="EEW52211.1"/>
    </source>
</evidence>
<comment type="caution">
    <text evidence="4">The sequence shown here is derived from an EMBL/GenBank/DDBJ whole genome shotgun (WGS) entry which is preliminary data.</text>
</comment>
<protein>
    <submittedName>
        <fullName evidence="4">Gram-positive signal peptide protein, YSIRK family</fullName>
    </submittedName>
</protein>
<keyword evidence="1" id="KW-0732">Signal</keyword>